<reference evidence="1" key="1">
    <citation type="submission" date="2021-02" db="EMBL/GenBank/DDBJ databases">
        <authorList>
            <person name="Dougan E. K."/>
            <person name="Rhodes N."/>
            <person name="Thang M."/>
            <person name="Chan C."/>
        </authorList>
    </citation>
    <scope>NUCLEOTIDE SEQUENCE</scope>
</reference>
<dbReference type="AlphaFoldDB" id="A0A813FS74"/>
<organism evidence="1 2">
    <name type="scientific">Polarella glacialis</name>
    <name type="common">Dinoflagellate</name>
    <dbReference type="NCBI Taxonomy" id="89957"/>
    <lineage>
        <taxon>Eukaryota</taxon>
        <taxon>Sar</taxon>
        <taxon>Alveolata</taxon>
        <taxon>Dinophyceae</taxon>
        <taxon>Suessiales</taxon>
        <taxon>Suessiaceae</taxon>
        <taxon>Polarella</taxon>
    </lineage>
</organism>
<protein>
    <recommendedName>
        <fullName evidence="3">PH domain-containing protein</fullName>
    </recommendedName>
</protein>
<sequence length="106" mass="11576">VLMVTDLPRLLVLDSSGRRVLHDIDLGSESVLRSTSSGAMTDSLHEPVLQIISESEFDLSIGGQFFRCRDTELGAEDWIEKIVEARERALLGRQTASSCAAGSVRT</sequence>
<evidence type="ECO:0000313" key="1">
    <source>
        <dbReference type="EMBL" id="CAE8615618.1"/>
    </source>
</evidence>
<comment type="caution">
    <text evidence="1">The sequence shown here is derived from an EMBL/GenBank/DDBJ whole genome shotgun (WGS) entry which is preliminary data.</text>
</comment>
<evidence type="ECO:0000313" key="2">
    <source>
        <dbReference type="Proteomes" id="UP000654075"/>
    </source>
</evidence>
<dbReference type="EMBL" id="CAJNNV010025669">
    <property type="protein sequence ID" value="CAE8615618.1"/>
    <property type="molecule type" value="Genomic_DNA"/>
</dbReference>
<gene>
    <name evidence="1" type="ORF">PGLA1383_LOCUS33331</name>
</gene>
<accession>A0A813FS74</accession>
<name>A0A813FS74_POLGL</name>
<evidence type="ECO:0008006" key="3">
    <source>
        <dbReference type="Google" id="ProtNLM"/>
    </source>
</evidence>
<dbReference type="OrthoDB" id="10624092at2759"/>
<dbReference type="Proteomes" id="UP000654075">
    <property type="component" value="Unassembled WGS sequence"/>
</dbReference>
<feature type="non-terminal residue" evidence="1">
    <location>
        <position position="106"/>
    </location>
</feature>
<keyword evidence="2" id="KW-1185">Reference proteome</keyword>
<proteinExistence type="predicted"/>